<evidence type="ECO:0000313" key="2">
    <source>
        <dbReference type="EMBL" id="KNE27128.1"/>
    </source>
</evidence>
<dbReference type="EMBL" id="LGVG01000015">
    <property type="protein sequence ID" value="KNE27128.1"/>
    <property type="molecule type" value="Genomic_DNA"/>
</dbReference>
<protein>
    <submittedName>
        <fullName evidence="2">2-hydroxyacid dehydrogenase</fullName>
    </submittedName>
</protein>
<dbReference type="Proteomes" id="UP000037511">
    <property type="component" value="Unassembled WGS sequence"/>
</dbReference>
<evidence type="ECO:0000256" key="1">
    <source>
        <dbReference type="SAM" id="Coils"/>
    </source>
</evidence>
<comment type="caution">
    <text evidence="2">The sequence shown here is derived from an EMBL/GenBank/DDBJ whole genome shotgun (WGS) entry which is preliminary data.</text>
</comment>
<feature type="coiled-coil region" evidence="1">
    <location>
        <begin position="300"/>
        <end position="330"/>
    </location>
</feature>
<dbReference type="PANTHER" id="PTHR35810">
    <property type="entry name" value="CYTOPLASMIC PROTEIN-RELATED"/>
    <property type="match status" value="1"/>
</dbReference>
<dbReference type="RefSeq" id="WP_050447370.1">
    <property type="nucleotide sequence ID" value="NZ_CP034689.1"/>
</dbReference>
<accession>A0AAW3I722</accession>
<dbReference type="PANTHER" id="PTHR35810:SF1">
    <property type="entry name" value="CYTOPLASMIC PROTEIN"/>
    <property type="match status" value="1"/>
</dbReference>
<name>A0AAW3I722_9BURK</name>
<dbReference type="InterPro" id="IPR011204">
    <property type="entry name" value="Virulence_RhuM-like"/>
</dbReference>
<organism evidence="2 3">
    <name type="scientific">Achromobacter spanius</name>
    <dbReference type="NCBI Taxonomy" id="217203"/>
    <lineage>
        <taxon>Bacteria</taxon>
        <taxon>Pseudomonadati</taxon>
        <taxon>Pseudomonadota</taxon>
        <taxon>Betaproteobacteria</taxon>
        <taxon>Burkholderiales</taxon>
        <taxon>Alcaligenaceae</taxon>
        <taxon>Achromobacter</taxon>
    </lineage>
</organism>
<gene>
    <name evidence="2" type="ORF">AFM18_13530</name>
</gene>
<keyword evidence="1" id="KW-0175">Coiled coil</keyword>
<proteinExistence type="predicted"/>
<evidence type="ECO:0000313" key="3">
    <source>
        <dbReference type="Proteomes" id="UP000037511"/>
    </source>
</evidence>
<dbReference type="PIRSF" id="PIRSF015268">
    <property type="entry name" value="Virulence_RhuM"/>
    <property type="match status" value="1"/>
</dbReference>
<sequence length="333" mass="38960">MNAELVLYTTQDGDAQFFLRAENGTIWLTQLELAELFQTTKQNISLHVRNVLAEGELQEGSVVKQDLTTAADGKRYRTQQYNLDMILAIGYRVKSPRGTQFRQWATTHLKEFLVKGFVMDDERLKDVSRWDYFDEQLARIRDIRTSEKRFYQKIRDLFALSVDYADDPAATGLFYAEVQNKMFYAVTRHTAAELVVRRADPSQPNMALLSWKQGRVRKADVIVAKNYLNAEELDDFNRIATMFMDFAELRAKKRQNLRMADWRAYVDSFIEFNESPLLKGAGKMSHKSMTTIVYDRYEQFDAARRKEEALAADREDLRELERVEKVLNRRERG</sequence>
<dbReference type="Pfam" id="PF13310">
    <property type="entry name" value="Virulence_RhuM"/>
    <property type="match status" value="1"/>
</dbReference>
<dbReference type="AlphaFoldDB" id="A0AAW3I722"/>
<reference evidence="2 3" key="1">
    <citation type="submission" date="2015-07" db="EMBL/GenBank/DDBJ databases">
        <title>Draft genome of Achromobacter spanius.</title>
        <authorList>
            <person name="Wang X."/>
        </authorList>
    </citation>
    <scope>NUCLEOTIDE SEQUENCE [LARGE SCALE GENOMIC DNA]</scope>
    <source>
        <strain evidence="2 3">CGMCC9173</strain>
    </source>
</reference>